<evidence type="ECO:0000313" key="6">
    <source>
        <dbReference type="Proteomes" id="UP000198771"/>
    </source>
</evidence>
<feature type="domain" description="HotDog ACOT-type" evidence="4">
    <location>
        <begin position="7"/>
        <end position="119"/>
    </location>
</feature>
<dbReference type="PANTHER" id="PTHR11049">
    <property type="entry name" value="ACYL COENZYME A THIOESTER HYDROLASE"/>
    <property type="match status" value="1"/>
</dbReference>
<keyword evidence="2 3" id="KW-0378">Hydrolase</keyword>
<dbReference type="RefSeq" id="WP_092120092.1">
    <property type="nucleotide sequence ID" value="NZ_FMXO01000009.1"/>
</dbReference>
<protein>
    <submittedName>
        <fullName evidence="5">Acyl-CoA hydrolase</fullName>
    </submittedName>
</protein>
<name>A0A1G6CU85_9BACT</name>
<dbReference type="InterPro" id="IPR006683">
    <property type="entry name" value="Thioestr_dom"/>
</dbReference>
<evidence type="ECO:0000313" key="5">
    <source>
        <dbReference type="EMBL" id="SDB36440.1"/>
    </source>
</evidence>
<comment type="similarity">
    <text evidence="1">Belongs to the acyl coenzyme A hydrolase family.</text>
</comment>
<dbReference type="InterPro" id="IPR029069">
    <property type="entry name" value="HotDog_dom_sf"/>
</dbReference>
<evidence type="ECO:0000256" key="1">
    <source>
        <dbReference type="ARBA" id="ARBA00010458"/>
    </source>
</evidence>
<dbReference type="OrthoDB" id="9809430at2"/>
<dbReference type="CDD" id="cd03442">
    <property type="entry name" value="BFIT_BACH"/>
    <property type="match status" value="1"/>
</dbReference>
<proteinExistence type="inferred from homology"/>
<gene>
    <name evidence="5" type="ORF">SAMN05660653_01721</name>
</gene>
<dbReference type="GO" id="GO:0005829">
    <property type="term" value="C:cytosol"/>
    <property type="evidence" value="ECO:0007669"/>
    <property type="project" value="TreeGrafter"/>
</dbReference>
<dbReference type="Gene3D" id="3.10.129.10">
    <property type="entry name" value="Hotdog Thioesterase"/>
    <property type="match status" value="1"/>
</dbReference>
<dbReference type="Pfam" id="PF03061">
    <property type="entry name" value="4HBT"/>
    <property type="match status" value="1"/>
</dbReference>
<evidence type="ECO:0000256" key="2">
    <source>
        <dbReference type="ARBA" id="ARBA00022801"/>
    </source>
</evidence>
<evidence type="ECO:0000256" key="3">
    <source>
        <dbReference type="PROSITE-ProRule" id="PRU01106"/>
    </source>
</evidence>
<dbReference type="Proteomes" id="UP000198771">
    <property type="component" value="Unassembled WGS sequence"/>
</dbReference>
<dbReference type="GO" id="GO:0052816">
    <property type="term" value="F:long-chain fatty acyl-CoA hydrolase activity"/>
    <property type="evidence" value="ECO:0007669"/>
    <property type="project" value="TreeGrafter"/>
</dbReference>
<sequence>MQQTSSPETSITIAIQMLPQDANPYGSIHGGIIMKHIDTAAGIVAIRHVRGNAVTASIDRLDFHYPAYVGDLLMLKASINLVGRSSMEVGVRVEAENLLTGEVRHTASAYLTFVALDKKGRPTLARPYHPTTPEQIHRHEEAKIRRKMRLAEKNRERKAAKLP</sequence>
<dbReference type="InterPro" id="IPR033120">
    <property type="entry name" value="HOTDOG_ACOT"/>
</dbReference>
<dbReference type="PROSITE" id="PS51770">
    <property type="entry name" value="HOTDOG_ACOT"/>
    <property type="match status" value="1"/>
</dbReference>
<dbReference type="EMBL" id="FMXO01000009">
    <property type="protein sequence ID" value="SDB36440.1"/>
    <property type="molecule type" value="Genomic_DNA"/>
</dbReference>
<dbReference type="GO" id="GO:0006637">
    <property type="term" value="P:acyl-CoA metabolic process"/>
    <property type="evidence" value="ECO:0007669"/>
    <property type="project" value="TreeGrafter"/>
</dbReference>
<accession>A0A1G6CU85</accession>
<dbReference type="STRING" id="617002.SAMN05660653_01721"/>
<organism evidence="5 6">
    <name type="scientific">Desulfonatronum thiosulfatophilum</name>
    <dbReference type="NCBI Taxonomy" id="617002"/>
    <lineage>
        <taxon>Bacteria</taxon>
        <taxon>Pseudomonadati</taxon>
        <taxon>Thermodesulfobacteriota</taxon>
        <taxon>Desulfovibrionia</taxon>
        <taxon>Desulfovibrionales</taxon>
        <taxon>Desulfonatronaceae</taxon>
        <taxon>Desulfonatronum</taxon>
    </lineage>
</organism>
<evidence type="ECO:0000259" key="4">
    <source>
        <dbReference type="PROSITE" id="PS51770"/>
    </source>
</evidence>
<dbReference type="PANTHER" id="PTHR11049:SF16">
    <property type="entry name" value="PROTEIN VDLD"/>
    <property type="match status" value="1"/>
</dbReference>
<reference evidence="5 6" key="1">
    <citation type="submission" date="2016-10" db="EMBL/GenBank/DDBJ databases">
        <authorList>
            <person name="de Groot N.N."/>
        </authorList>
    </citation>
    <scope>NUCLEOTIDE SEQUENCE [LARGE SCALE GENOMIC DNA]</scope>
    <source>
        <strain evidence="5 6">ASO4-2</strain>
    </source>
</reference>
<dbReference type="InterPro" id="IPR040170">
    <property type="entry name" value="Cytosol_ACT"/>
</dbReference>
<keyword evidence="6" id="KW-1185">Reference proteome</keyword>
<dbReference type="SUPFAM" id="SSF54637">
    <property type="entry name" value="Thioesterase/thiol ester dehydrase-isomerase"/>
    <property type="match status" value="1"/>
</dbReference>
<dbReference type="AlphaFoldDB" id="A0A1G6CU85"/>